<gene>
    <name evidence="2" type="ORF">OKIOD_LOCUS9861</name>
</gene>
<protein>
    <submittedName>
        <fullName evidence="2">Oidioi.mRNA.OKI2018_I69.chr1.g1096.t1.cds</fullName>
    </submittedName>
</protein>
<dbReference type="Gene3D" id="2.60.40.200">
    <property type="entry name" value="Superoxide dismutase, copper/zinc binding domain"/>
    <property type="match status" value="2"/>
</dbReference>
<evidence type="ECO:0000313" key="3">
    <source>
        <dbReference type="Proteomes" id="UP001158576"/>
    </source>
</evidence>
<dbReference type="InterPro" id="IPR018152">
    <property type="entry name" value="SOD_Cu/Zn_BS"/>
</dbReference>
<dbReference type="InterPro" id="IPR001424">
    <property type="entry name" value="SOD_Cu_Zn_dom"/>
</dbReference>
<dbReference type="PANTHER" id="PTHR10003">
    <property type="entry name" value="SUPEROXIDE DISMUTASE CU-ZN -RELATED"/>
    <property type="match status" value="1"/>
</dbReference>
<dbReference type="InterPro" id="IPR024134">
    <property type="entry name" value="SOD_Cu/Zn_/chaperone"/>
</dbReference>
<proteinExistence type="predicted"/>
<keyword evidence="3" id="KW-1185">Reference proteome</keyword>
<dbReference type="Pfam" id="PF00080">
    <property type="entry name" value="Sod_Cu"/>
    <property type="match status" value="2"/>
</dbReference>
<accession>A0ABN7SW34</accession>
<name>A0ABN7SW34_OIKDI</name>
<sequence length="485" mass="50668">MKLFSAFLAGSALGQERLPAVQTACAAFRDEIKANNTIAGDGVWSCPKLNKNSKKTACKATCPGNKIAEFKKASFKVKCGNSENGPSGGVIKQKPADGTLGCHENLCNVNAENQNVAKGSLLLLGKKSKGGKVTERYALKCKNEKKKRKGTIICESDTGAFSSGSLPDYQTTCEASGKTYEKYTCDFNHADQASGVLNGKLFFERVEGKKKDKVVITGTVQSDDAEFDAGDHGIHVHDARYVVAGSPFDWTGGGAGQCKGANGHFSLDGQSHGFATNKLPNRHTGDLGSITATAVRRSGRTATVDIEDTVVSLDPASNLFIGDRTLVIHADGDDGTGTVGNAGSRPGCCAIKPIRYSCTFDGNAGADGDVAITGTIDIRYADGKVAFSGSLAGVPEGKHGFHVHQEGDVTNSCGNVGSHFQVDAENEIHGTPDKPLGQRHAGDIGNLVAAADETATANFMDAIVSLSTQTQPSSAVDRSSSTLNE</sequence>
<feature type="domain" description="Superoxide dismutase copper/zinc binding" evidence="1">
    <location>
        <begin position="198"/>
        <end position="351"/>
    </location>
</feature>
<organism evidence="2 3">
    <name type="scientific">Oikopleura dioica</name>
    <name type="common">Tunicate</name>
    <dbReference type="NCBI Taxonomy" id="34765"/>
    <lineage>
        <taxon>Eukaryota</taxon>
        <taxon>Metazoa</taxon>
        <taxon>Chordata</taxon>
        <taxon>Tunicata</taxon>
        <taxon>Appendicularia</taxon>
        <taxon>Copelata</taxon>
        <taxon>Oikopleuridae</taxon>
        <taxon>Oikopleura</taxon>
    </lineage>
</organism>
<dbReference type="EMBL" id="OU015566">
    <property type="protein sequence ID" value="CAG5104105.1"/>
    <property type="molecule type" value="Genomic_DNA"/>
</dbReference>
<dbReference type="InterPro" id="IPR036423">
    <property type="entry name" value="SOD-like_Cu/Zn_dom_sf"/>
</dbReference>
<dbReference type="SUPFAM" id="SSF49329">
    <property type="entry name" value="Cu,Zn superoxide dismutase-like"/>
    <property type="match status" value="2"/>
</dbReference>
<reference evidence="2 3" key="1">
    <citation type="submission" date="2021-04" db="EMBL/GenBank/DDBJ databases">
        <authorList>
            <person name="Bliznina A."/>
        </authorList>
    </citation>
    <scope>NUCLEOTIDE SEQUENCE [LARGE SCALE GENOMIC DNA]</scope>
</reference>
<feature type="domain" description="Superoxide dismutase copper/zinc binding" evidence="1">
    <location>
        <begin position="373"/>
        <end position="476"/>
    </location>
</feature>
<evidence type="ECO:0000313" key="2">
    <source>
        <dbReference type="EMBL" id="CAG5104105.1"/>
    </source>
</evidence>
<dbReference type="PROSITE" id="PS00087">
    <property type="entry name" value="SOD_CU_ZN_1"/>
    <property type="match status" value="1"/>
</dbReference>
<dbReference type="PROSITE" id="PS00332">
    <property type="entry name" value="SOD_CU_ZN_2"/>
    <property type="match status" value="1"/>
</dbReference>
<dbReference type="Proteomes" id="UP001158576">
    <property type="component" value="Chromosome 1"/>
</dbReference>
<evidence type="ECO:0000259" key="1">
    <source>
        <dbReference type="Pfam" id="PF00080"/>
    </source>
</evidence>